<accession>A0A8S5VGZ4</accession>
<name>A0A8S5VGZ4_9CAUD</name>
<evidence type="ECO:0000313" key="1">
    <source>
        <dbReference type="EMBL" id="DAG05980.1"/>
    </source>
</evidence>
<sequence>MKKLLLGLGMMLSVTSFANQYLKVVSIGGLDRAGREAAVNKVIRQEQDGQGYSILTDIRIDNGYVYLIFTDDK</sequence>
<proteinExistence type="predicted"/>
<organism evidence="1">
    <name type="scientific">Myoviridae sp. ctkfK18</name>
    <dbReference type="NCBI Taxonomy" id="2825165"/>
    <lineage>
        <taxon>Viruses</taxon>
        <taxon>Duplodnaviria</taxon>
        <taxon>Heunggongvirae</taxon>
        <taxon>Uroviricota</taxon>
        <taxon>Caudoviricetes</taxon>
    </lineage>
</organism>
<dbReference type="EMBL" id="BK016265">
    <property type="protein sequence ID" value="DAG05980.1"/>
    <property type="molecule type" value="Genomic_DNA"/>
</dbReference>
<protein>
    <submittedName>
        <fullName evidence="1">Uncharacterized protein</fullName>
    </submittedName>
</protein>
<reference evidence="1" key="1">
    <citation type="journal article" date="2021" name="Proc. Natl. Acad. Sci. U.S.A.">
        <title>A Catalog of Tens of Thousands of Viruses from Human Metagenomes Reveals Hidden Associations with Chronic Diseases.</title>
        <authorList>
            <person name="Tisza M.J."/>
            <person name="Buck C.B."/>
        </authorList>
    </citation>
    <scope>NUCLEOTIDE SEQUENCE</scope>
    <source>
        <strain evidence="1">CtkfK18</strain>
    </source>
</reference>